<dbReference type="AlphaFoldDB" id="A0A1M4XLQ1"/>
<proteinExistence type="predicted"/>
<accession>A0A1M4XLQ1</accession>
<keyword evidence="2" id="KW-1185">Reference proteome</keyword>
<dbReference type="Proteomes" id="UP000184164">
    <property type="component" value="Unassembled WGS sequence"/>
</dbReference>
<reference evidence="2" key="1">
    <citation type="submission" date="2016-11" db="EMBL/GenBank/DDBJ databases">
        <authorList>
            <person name="Varghese N."/>
            <person name="Submissions S."/>
        </authorList>
    </citation>
    <scope>NUCLEOTIDE SEQUENCE [LARGE SCALE GENOMIC DNA]</scope>
    <source>
        <strain evidence="2">DSM 26910</strain>
    </source>
</reference>
<sequence>MKTQIVITILIVFSFLQQSRSYAQESVNPGKNYNFEVALDIMPFFKESAVWDANFKYFNYKNNQLKGAYRLGVNFSYLTVPETEGINKSYHSSNGLTLGYEHYVNVKESKFYVGVDLSGYLTNQKHKPIDVNDRRIANYMITPFVGIRKQIIDCLAISFEAGWNNSFMFDKLWKTGKPSYEATESFSYQSSIDIPYSLTINYRF</sequence>
<evidence type="ECO:0000313" key="1">
    <source>
        <dbReference type="EMBL" id="SHE94527.1"/>
    </source>
</evidence>
<organism evidence="1 2">
    <name type="scientific">Mariniphaga anaerophila</name>
    <dbReference type="NCBI Taxonomy" id="1484053"/>
    <lineage>
        <taxon>Bacteria</taxon>
        <taxon>Pseudomonadati</taxon>
        <taxon>Bacteroidota</taxon>
        <taxon>Bacteroidia</taxon>
        <taxon>Marinilabiliales</taxon>
        <taxon>Prolixibacteraceae</taxon>
        <taxon>Mariniphaga</taxon>
    </lineage>
</organism>
<dbReference type="OrthoDB" id="1130430at2"/>
<dbReference type="RefSeq" id="WP_073000003.1">
    <property type="nucleotide sequence ID" value="NZ_FQUM01000003.1"/>
</dbReference>
<dbReference type="STRING" id="1484053.SAMN05444274_10351"/>
<protein>
    <recommendedName>
        <fullName evidence="3">Outer membrane protein beta-barrel domain-containing protein</fullName>
    </recommendedName>
</protein>
<dbReference type="EMBL" id="FQUM01000003">
    <property type="protein sequence ID" value="SHE94527.1"/>
    <property type="molecule type" value="Genomic_DNA"/>
</dbReference>
<evidence type="ECO:0000313" key="2">
    <source>
        <dbReference type="Proteomes" id="UP000184164"/>
    </source>
</evidence>
<evidence type="ECO:0008006" key="3">
    <source>
        <dbReference type="Google" id="ProtNLM"/>
    </source>
</evidence>
<gene>
    <name evidence="1" type="ORF">SAMN05444274_10351</name>
</gene>
<name>A0A1M4XLQ1_9BACT</name>